<feature type="compositionally biased region" description="Polar residues" evidence="1">
    <location>
        <begin position="1013"/>
        <end position="1024"/>
    </location>
</feature>
<feature type="compositionally biased region" description="Polar residues" evidence="1">
    <location>
        <begin position="491"/>
        <end position="500"/>
    </location>
</feature>
<evidence type="ECO:0000313" key="2">
    <source>
        <dbReference type="EMBL" id="KFG64294.1"/>
    </source>
</evidence>
<feature type="region of interest" description="Disordered" evidence="1">
    <location>
        <begin position="338"/>
        <end position="535"/>
    </location>
</feature>
<feature type="compositionally biased region" description="Basic and acidic residues" evidence="1">
    <location>
        <begin position="430"/>
        <end position="439"/>
    </location>
</feature>
<feature type="compositionally biased region" description="Basic and acidic residues" evidence="1">
    <location>
        <begin position="16"/>
        <end position="25"/>
    </location>
</feature>
<evidence type="ECO:0000256" key="1">
    <source>
        <dbReference type="SAM" id="MobiDB-lite"/>
    </source>
</evidence>
<feature type="region of interest" description="Disordered" evidence="1">
    <location>
        <begin position="643"/>
        <end position="662"/>
    </location>
</feature>
<evidence type="ECO:0000313" key="3">
    <source>
        <dbReference type="Proteomes" id="UP000028834"/>
    </source>
</evidence>
<dbReference type="VEuPathDB" id="ToxoDB:TGRUB_249440"/>
<protein>
    <submittedName>
        <fullName evidence="2">Putative proteophosphoglycan 5, related protein</fullName>
    </submittedName>
</protein>
<feature type="region of interest" description="Disordered" evidence="1">
    <location>
        <begin position="125"/>
        <end position="161"/>
    </location>
</feature>
<dbReference type="Proteomes" id="UP000028834">
    <property type="component" value="Unassembled WGS sequence"/>
</dbReference>
<feature type="region of interest" description="Disordered" evidence="1">
    <location>
        <begin position="901"/>
        <end position="1038"/>
    </location>
</feature>
<feature type="region of interest" description="Disordered" evidence="1">
    <location>
        <begin position="291"/>
        <end position="326"/>
    </location>
</feature>
<feature type="compositionally biased region" description="Low complexity" evidence="1">
    <location>
        <begin position="385"/>
        <end position="394"/>
    </location>
</feature>
<feature type="compositionally biased region" description="Basic and acidic residues" evidence="1">
    <location>
        <begin position="1375"/>
        <end position="1392"/>
    </location>
</feature>
<feature type="compositionally biased region" description="Low complexity" evidence="1">
    <location>
        <begin position="924"/>
        <end position="936"/>
    </location>
</feature>
<sequence length="1795" mass="190591">MARRPGTSDLNAGENESSRTAKESPKSPAVVWRVKKVALPIEADIDTTFVNLGEDTMQKDDADQVAFDFAECGSDALTSKYNSSHVDDDESEAGGTEFEEQQTRAQTSATSDMDYWCSVNQARSPELDEGDLSNPLRGETHSTISEGRTGGSAGAVTTDDPATAESFETAYGGDSMLATLACAASEDTNFPQSNESASSILSNTSRLSEEVLAQLNENTRSISSCISRAQLLLGQLTDTANSQLESGATNGVHHMTEVGQTVRRASLNEYMVFQEQLTPHQDDDEISFELSQDSDGEGVTSPLHEDSRVRSIGPIDEPEPLSQPPEFAPVANAKWEIREATKVRPPRPASTVPRDQLSTGDEFPLDESENRPRKDHTTASGFPGAGAPVPTPAVKRISSTVKQPPGSPKSKTQLETSKQRHPIKTPKNKTQLEKSKDSGSIRPCGRSCLAAKSAANSNAASTSATRGVTRTGGNATKAQDRSAKGPATRGRSVSSALSTSPDRKTPHPHTQLGSAPTGTSQPKPTVHSRQSCSPTVASRVSAAELIKQITGAAAANSSSPTRSPSWTELPAAAREKIVEILHQQRIVLTSGTTIRQAVEAIRRACGKTSERSLAGSSGASSRSSNFAGRGVAGAQKGVFQNETAAGNSGVAPRSASRKHQSLPRRFSLCARSRLGSATNPRPQQNRHLRRSLSENQTSLRTLTPAPRASGTRGRSSIGSMLPGQLRSNSRLLCPHGLRYKSLCTFCSQADASWAAIASKGFAQPTVSSRMQETETRRLFGTCAGRRATPLKANASRAKLWAAGGISRATVETVVSGVGARSRSSVGAASWTSASSALSRASIGSKTRDSSVEPLPGDRVVGAPPRGRSRNSRPLAQQARGPKASGETPAVFQRLWEGAMERQRARSRDAPAVSGAARLIVPRHSLGSSTGSNNSSSAQRRSLSEKNGKTPARALVRSGQGVLGAEEGPRRPQTGGPSAKLNASPRTATQTPCPQGKRPTAVCLQSGQGHPFQSPATASLWHSQPQFPPPMHGQQPLASQDQWSLNQSFQMNVNQNVPLPVALPPISPPFQSIPIDPLRVANHHVALNSAGQPGYALPVPPPGVPFGLRPSNGTSPVPYMTPNPRARSPPPNPSMLANTSAFNPVYQQFQTSSTPPVRQFENAGMSPQQKFQTSSMPPQQYFQNAGMTLQQLQTSTTPPFHQFFGPPPVQSQFVPVPFPQGPGAGASPAIFYTPQAAQPASETPERGVERFCTAHREGLRTPQHPTNLPASQNELKTPDGKAEAVCEVKPTDSRMMKEDPTVGLSSLCISNLHIESRPIPRLVPEKQPSASLPGKRQATPPRTGVPFVRTKSGRTSIRHAEVVDKNPVGEGAPLPKTDKGEAPSVAEVKETQGEMHSSQSVSACVESSGNRKDKSRQELWQEAWKLQVAQWQQSQSQQGHSLGHSSEAASAKPFVIPAPSVCVKPFTATQLSATPISTPKEGVFQANDQAAVPQQTQHTQAIPHSFSFATCPPLAVTSPSVNASLVHEDSNQETIPVESGAPATPVPTPAFSFSQLSHANEAGGSSQKTPEEQVTCQALIRPQPEQENEIAWGWPEAEEALAITIVEENGRVCRERTETEFEPALGARPGGAISRKFPLPVTVPFGAKLQPMAQRVLPTKTATLLSSAGIHNENNHRQQHYSGARPAGAQPTMSGTMLFKVGGPSGDDKRNATKCGTESRHANVYVCGPSGLADIQAGSALQRTLMAQNPFVRTKPVKSHGSTCGIPCAREMVNQKMSGSATTGGGISAAEPQFLL</sequence>
<feature type="compositionally biased region" description="Basic and acidic residues" evidence="1">
    <location>
        <begin position="368"/>
        <end position="377"/>
    </location>
</feature>
<reference evidence="2 3" key="1">
    <citation type="submission" date="2014-05" db="EMBL/GenBank/DDBJ databases">
        <authorList>
            <person name="Sibley D."/>
            <person name="Venepally P."/>
            <person name="Karamycheva S."/>
            <person name="Hadjithomas M."/>
            <person name="Khan A."/>
            <person name="Brunk B."/>
            <person name="Roos D."/>
            <person name="Caler E."/>
            <person name="Lorenzi H."/>
        </authorList>
    </citation>
    <scope>NUCLEOTIDE SEQUENCE [LARGE SCALE GENOMIC DNA]</scope>
    <source>
        <strain evidence="2 3">RUB</strain>
    </source>
</reference>
<feature type="region of interest" description="Disordered" evidence="1">
    <location>
        <begin position="1"/>
        <end position="29"/>
    </location>
</feature>
<feature type="compositionally biased region" description="Low complexity" evidence="1">
    <location>
        <begin position="1396"/>
        <end position="1407"/>
    </location>
</feature>
<feature type="region of interest" description="Disordered" evidence="1">
    <location>
        <begin position="670"/>
        <end position="722"/>
    </location>
</feature>
<dbReference type="OrthoDB" id="331572at2759"/>
<comment type="caution">
    <text evidence="2">The sequence shown here is derived from an EMBL/GenBank/DDBJ whole genome shotgun (WGS) entry which is preliminary data.</text>
</comment>
<name>A0A086M5X6_TOXGO</name>
<feature type="compositionally biased region" description="Low complexity" evidence="1">
    <location>
        <begin position="450"/>
        <end position="465"/>
    </location>
</feature>
<gene>
    <name evidence="2" type="ORF">TGRUB_249440</name>
</gene>
<proteinExistence type="predicted"/>
<feature type="region of interest" description="Disordered" evidence="1">
    <location>
        <begin position="1258"/>
        <end position="1282"/>
    </location>
</feature>
<feature type="region of interest" description="Disordered" evidence="1">
    <location>
        <begin position="836"/>
        <end position="888"/>
    </location>
</feature>
<feature type="region of interest" description="Disordered" evidence="1">
    <location>
        <begin position="606"/>
        <end position="628"/>
    </location>
</feature>
<organism evidence="2 3">
    <name type="scientific">Toxoplasma gondii RUB</name>
    <dbReference type="NCBI Taxonomy" id="935652"/>
    <lineage>
        <taxon>Eukaryota</taxon>
        <taxon>Sar</taxon>
        <taxon>Alveolata</taxon>
        <taxon>Apicomplexa</taxon>
        <taxon>Conoidasida</taxon>
        <taxon>Coccidia</taxon>
        <taxon>Eucoccidiorida</taxon>
        <taxon>Eimeriorina</taxon>
        <taxon>Sarcocystidae</taxon>
        <taxon>Toxoplasma</taxon>
    </lineage>
</organism>
<feature type="region of interest" description="Disordered" evidence="1">
    <location>
        <begin position="1318"/>
        <end position="1415"/>
    </location>
</feature>
<feature type="compositionally biased region" description="Low complexity" evidence="1">
    <location>
        <begin position="611"/>
        <end position="628"/>
    </location>
</feature>
<feature type="region of interest" description="Disordered" evidence="1">
    <location>
        <begin position="78"/>
        <end position="111"/>
    </location>
</feature>
<feature type="compositionally biased region" description="Polar residues" evidence="1">
    <location>
        <begin position="511"/>
        <end position="535"/>
    </location>
</feature>
<feature type="compositionally biased region" description="Acidic residues" evidence="1">
    <location>
        <begin position="87"/>
        <end position="100"/>
    </location>
</feature>
<feature type="compositionally biased region" description="Polar residues" evidence="1">
    <location>
        <begin position="983"/>
        <end position="992"/>
    </location>
</feature>
<feature type="region of interest" description="Disordered" evidence="1">
    <location>
        <begin position="1526"/>
        <end position="1550"/>
    </location>
</feature>
<accession>A0A086M5X6</accession>
<dbReference type="EMBL" id="AFYV02000681">
    <property type="protein sequence ID" value="KFG64294.1"/>
    <property type="molecule type" value="Genomic_DNA"/>
</dbReference>
<feature type="compositionally biased region" description="Polar residues" evidence="1">
    <location>
        <begin position="466"/>
        <end position="477"/>
    </location>
</feature>
<feature type="compositionally biased region" description="Polar residues" evidence="1">
    <location>
        <begin position="1262"/>
        <end position="1274"/>
    </location>
</feature>